<dbReference type="Proteomes" id="UP000001514">
    <property type="component" value="Unassembled WGS sequence"/>
</dbReference>
<dbReference type="AlphaFoldDB" id="D8S1J4"/>
<dbReference type="KEGG" id="smo:SELMODRAFT_417155"/>
<protein>
    <submittedName>
        <fullName evidence="1">Uncharacterized protein</fullName>
    </submittedName>
</protein>
<accession>D8S1J4</accession>
<dbReference type="EMBL" id="GL377598">
    <property type="protein sequence ID" value="EFJ21714.1"/>
    <property type="molecule type" value="Genomic_DNA"/>
</dbReference>
<sequence>MGLSQAKNLNQPKKFIKDILYYEKRLQDAKQPLTTVDKQAALINLILDIEEYKGLHTTFQNLQGQLTFEAMCSSLKEEECQQQKLKTKTKSKSELALKILKHCAKTLTLLDMVLLIVESVIDKFLDRQLGIHL</sequence>
<dbReference type="HOGENOM" id="CLU_1910273_0_0_1"/>
<reference evidence="1 2" key="1">
    <citation type="journal article" date="2011" name="Science">
        <title>The Selaginella genome identifies genetic changes associated with the evolution of vascular plants.</title>
        <authorList>
            <person name="Banks J.A."/>
            <person name="Nishiyama T."/>
            <person name="Hasebe M."/>
            <person name="Bowman J.L."/>
            <person name="Gribskov M."/>
            <person name="dePamphilis C."/>
            <person name="Albert V.A."/>
            <person name="Aono N."/>
            <person name="Aoyama T."/>
            <person name="Ambrose B.A."/>
            <person name="Ashton N.W."/>
            <person name="Axtell M.J."/>
            <person name="Barker E."/>
            <person name="Barker M.S."/>
            <person name="Bennetzen J.L."/>
            <person name="Bonawitz N.D."/>
            <person name="Chapple C."/>
            <person name="Cheng C."/>
            <person name="Correa L.G."/>
            <person name="Dacre M."/>
            <person name="DeBarry J."/>
            <person name="Dreyer I."/>
            <person name="Elias M."/>
            <person name="Engstrom E.M."/>
            <person name="Estelle M."/>
            <person name="Feng L."/>
            <person name="Finet C."/>
            <person name="Floyd S.K."/>
            <person name="Frommer W.B."/>
            <person name="Fujita T."/>
            <person name="Gramzow L."/>
            <person name="Gutensohn M."/>
            <person name="Harholt J."/>
            <person name="Hattori M."/>
            <person name="Heyl A."/>
            <person name="Hirai T."/>
            <person name="Hiwatashi Y."/>
            <person name="Ishikawa M."/>
            <person name="Iwata M."/>
            <person name="Karol K.G."/>
            <person name="Koehler B."/>
            <person name="Kolukisaoglu U."/>
            <person name="Kubo M."/>
            <person name="Kurata T."/>
            <person name="Lalonde S."/>
            <person name="Li K."/>
            <person name="Li Y."/>
            <person name="Litt A."/>
            <person name="Lyons E."/>
            <person name="Manning G."/>
            <person name="Maruyama T."/>
            <person name="Michael T.P."/>
            <person name="Mikami K."/>
            <person name="Miyazaki S."/>
            <person name="Morinaga S."/>
            <person name="Murata T."/>
            <person name="Mueller-Roeber B."/>
            <person name="Nelson D.R."/>
            <person name="Obara M."/>
            <person name="Oguri Y."/>
            <person name="Olmstead R.G."/>
            <person name="Onodera N."/>
            <person name="Petersen B.L."/>
            <person name="Pils B."/>
            <person name="Prigge M."/>
            <person name="Rensing S.A."/>
            <person name="Riano-Pachon D.M."/>
            <person name="Roberts A.W."/>
            <person name="Sato Y."/>
            <person name="Scheller H.V."/>
            <person name="Schulz B."/>
            <person name="Schulz C."/>
            <person name="Shakirov E.V."/>
            <person name="Shibagaki N."/>
            <person name="Shinohara N."/>
            <person name="Shippen D.E."/>
            <person name="Soerensen I."/>
            <person name="Sotooka R."/>
            <person name="Sugimoto N."/>
            <person name="Sugita M."/>
            <person name="Sumikawa N."/>
            <person name="Tanurdzic M."/>
            <person name="Theissen G."/>
            <person name="Ulvskov P."/>
            <person name="Wakazuki S."/>
            <person name="Weng J.K."/>
            <person name="Willats W.W."/>
            <person name="Wipf D."/>
            <person name="Wolf P.G."/>
            <person name="Yang L."/>
            <person name="Zimmer A.D."/>
            <person name="Zhu Q."/>
            <person name="Mitros T."/>
            <person name="Hellsten U."/>
            <person name="Loque D."/>
            <person name="Otillar R."/>
            <person name="Salamov A."/>
            <person name="Schmutz J."/>
            <person name="Shapiro H."/>
            <person name="Lindquist E."/>
            <person name="Lucas S."/>
            <person name="Rokhsar D."/>
            <person name="Grigoriev I.V."/>
        </authorList>
    </citation>
    <scope>NUCLEOTIDE SEQUENCE [LARGE SCALE GENOMIC DNA]</scope>
</reference>
<proteinExistence type="predicted"/>
<name>D8S1J4_SELML</name>
<dbReference type="InParanoid" id="D8S1J4"/>
<gene>
    <name evidence="1" type="ORF">SELMODRAFT_417155</name>
</gene>
<evidence type="ECO:0000313" key="2">
    <source>
        <dbReference type="Proteomes" id="UP000001514"/>
    </source>
</evidence>
<dbReference type="Gramene" id="EFJ21714">
    <property type="protein sequence ID" value="EFJ21714"/>
    <property type="gene ID" value="SELMODRAFT_417155"/>
</dbReference>
<organism evidence="2">
    <name type="scientific">Selaginella moellendorffii</name>
    <name type="common">Spikemoss</name>
    <dbReference type="NCBI Taxonomy" id="88036"/>
    <lineage>
        <taxon>Eukaryota</taxon>
        <taxon>Viridiplantae</taxon>
        <taxon>Streptophyta</taxon>
        <taxon>Embryophyta</taxon>
        <taxon>Tracheophyta</taxon>
        <taxon>Lycopodiopsida</taxon>
        <taxon>Selaginellales</taxon>
        <taxon>Selaginellaceae</taxon>
        <taxon>Selaginella</taxon>
    </lineage>
</organism>
<keyword evidence="2" id="KW-1185">Reference proteome</keyword>
<evidence type="ECO:0000313" key="1">
    <source>
        <dbReference type="EMBL" id="EFJ21714.1"/>
    </source>
</evidence>